<reference evidence="2" key="1">
    <citation type="journal article" date="2019" name="Int. J. Syst. Evol. Microbiol.">
        <title>The Global Catalogue of Microorganisms (GCM) 10K type strain sequencing project: providing services to taxonomists for standard genome sequencing and annotation.</title>
        <authorList>
            <consortium name="The Broad Institute Genomics Platform"/>
            <consortium name="The Broad Institute Genome Sequencing Center for Infectious Disease"/>
            <person name="Wu L."/>
            <person name="Ma J."/>
        </authorList>
    </citation>
    <scope>NUCLEOTIDE SEQUENCE [LARGE SCALE GENOMIC DNA]</scope>
    <source>
        <strain evidence="2">KCTC 23314</strain>
    </source>
</reference>
<dbReference type="Proteomes" id="UP000626210">
    <property type="component" value="Unassembled WGS sequence"/>
</dbReference>
<protein>
    <submittedName>
        <fullName evidence="1">Uncharacterized protein</fullName>
    </submittedName>
</protein>
<evidence type="ECO:0000313" key="1">
    <source>
        <dbReference type="EMBL" id="GHC86668.1"/>
    </source>
</evidence>
<keyword evidence="2" id="KW-1185">Reference proteome</keyword>
<sequence length="239" mass="25212">MNTLATELRRLYLPRPAADAAAPPDGLLGADGTVRALVMELRRPSEWEVLARVWQGVQAELELPAPAIAVSGDDAMQLWFALAEPVAAAQGHAFLEGLRRRFLPDVDARRLRLLPTPALEHAALVPAEQAGSGNWSAFVAPDLAPVFGDTPWLDIPPNEEGQASLLRGLALVKPAAFDAALRQLGTQAPAAAPAPAPQPAARAEAAGDAIGFLRRVMDDEGVPMALRIEAAKALLQSNG</sequence>
<proteinExistence type="predicted"/>
<organism evidence="1 2">
    <name type="scientific">Pseudorhodoferax aquiterrae</name>
    <dbReference type="NCBI Taxonomy" id="747304"/>
    <lineage>
        <taxon>Bacteria</taxon>
        <taxon>Pseudomonadati</taxon>
        <taxon>Pseudomonadota</taxon>
        <taxon>Betaproteobacteria</taxon>
        <taxon>Burkholderiales</taxon>
        <taxon>Comamonadaceae</taxon>
    </lineage>
</organism>
<name>A0ABQ3G355_9BURK</name>
<accession>A0ABQ3G355</accession>
<dbReference type="EMBL" id="BMYK01000009">
    <property type="protein sequence ID" value="GHC86668.1"/>
    <property type="molecule type" value="Genomic_DNA"/>
</dbReference>
<evidence type="ECO:0000313" key="2">
    <source>
        <dbReference type="Proteomes" id="UP000626210"/>
    </source>
</evidence>
<gene>
    <name evidence="1" type="ORF">GCM10007320_32580</name>
</gene>
<comment type="caution">
    <text evidence="1">The sequence shown here is derived from an EMBL/GenBank/DDBJ whole genome shotgun (WGS) entry which is preliminary data.</text>
</comment>
<dbReference type="RefSeq" id="WP_189687992.1">
    <property type="nucleotide sequence ID" value="NZ_BMYK01000009.1"/>
</dbReference>